<dbReference type="InterPro" id="IPR051147">
    <property type="entry name" value="CFAP_domain-containing"/>
</dbReference>
<proteinExistence type="predicted"/>
<organism evidence="5 6">
    <name type="scientific">Electrophorus voltai</name>
    <dbReference type="NCBI Taxonomy" id="2609070"/>
    <lineage>
        <taxon>Eukaryota</taxon>
        <taxon>Metazoa</taxon>
        <taxon>Chordata</taxon>
        <taxon>Craniata</taxon>
        <taxon>Vertebrata</taxon>
        <taxon>Euteleostomi</taxon>
        <taxon>Actinopterygii</taxon>
        <taxon>Neopterygii</taxon>
        <taxon>Teleostei</taxon>
        <taxon>Ostariophysi</taxon>
        <taxon>Gymnotiformes</taxon>
        <taxon>Gymnotoidei</taxon>
        <taxon>Gymnotidae</taxon>
        <taxon>Electrophorus</taxon>
    </lineage>
</organism>
<feature type="region of interest" description="Disordered" evidence="3">
    <location>
        <begin position="248"/>
        <end position="336"/>
    </location>
</feature>
<dbReference type="PANTHER" id="PTHR21683">
    <property type="entry name" value="COILED-COIL DOMAIN-CONTAINING PROTEIN 42 LIKE-2-LIKE-RELATED"/>
    <property type="match status" value="1"/>
</dbReference>
<feature type="region of interest" description="Disordered" evidence="3">
    <location>
        <begin position="1"/>
        <end position="20"/>
    </location>
</feature>
<dbReference type="AlphaFoldDB" id="A0AAD9DV48"/>
<dbReference type="Pfam" id="PF13863">
    <property type="entry name" value="DUF4200"/>
    <property type="match status" value="1"/>
</dbReference>
<reference evidence="5" key="1">
    <citation type="submission" date="2023-03" db="EMBL/GenBank/DDBJ databases">
        <title>Electrophorus voltai genome.</title>
        <authorList>
            <person name="Bian C."/>
        </authorList>
    </citation>
    <scope>NUCLEOTIDE SEQUENCE</scope>
    <source>
        <strain evidence="5">CB-2022</strain>
        <tissue evidence="5">Muscle</tissue>
    </source>
</reference>
<keyword evidence="6" id="KW-1185">Reference proteome</keyword>
<dbReference type="EMBL" id="JAROKS010000015">
    <property type="protein sequence ID" value="KAK1796515.1"/>
    <property type="molecule type" value="Genomic_DNA"/>
</dbReference>
<evidence type="ECO:0000313" key="5">
    <source>
        <dbReference type="EMBL" id="KAK1796515.1"/>
    </source>
</evidence>
<name>A0AAD9DV48_9TELE</name>
<accession>A0AAD9DV48</accession>
<dbReference type="InterPro" id="IPR025252">
    <property type="entry name" value="DUF4200"/>
</dbReference>
<dbReference type="GO" id="GO:0005856">
    <property type="term" value="C:cytoskeleton"/>
    <property type="evidence" value="ECO:0007669"/>
    <property type="project" value="UniProtKB-ARBA"/>
</dbReference>
<dbReference type="PANTHER" id="PTHR21683:SF3">
    <property type="entry name" value="CILIA AND FLAGELLA ASSOCIATED PROTEIN 100"/>
    <property type="match status" value="1"/>
</dbReference>
<gene>
    <name evidence="5" type="ORF">P4O66_009551</name>
</gene>
<feature type="compositionally biased region" description="Polar residues" evidence="3">
    <location>
        <begin position="311"/>
        <end position="320"/>
    </location>
</feature>
<evidence type="ECO:0000259" key="4">
    <source>
        <dbReference type="Pfam" id="PF13863"/>
    </source>
</evidence>
<feature type="coiled-coil region" evidence="2">
    <location>
        <begin position="487"/>
        <end position="514"/>
    </location>
</feature>
<comment type="caution">
    <text evidence="5">The sequence shown here is derived from an EMBL/GenBank/DDBJ whole genome shotgun (WGS) entry which is preliminary data.</text>
</comment>
<protein>
    <recommendedName>
        <fullName evidence="4">DUF4200 domain-containing protein</fullName>
    </recommendedName>
</protein>
<evidence type="ECO:0000256" key="1">
    <source>
        <dbReference type="ARBA" id="ARBA00023054"/>
    </source>
</evidence>
<evidence type="ECO:0000313" key="6">
    <source>
        <dbReference type="Proteomes" id="UP001239994"/>
    </source>
</evidence>
<keyword evidence="1 2" id="KW-0175">Coiled coil</keyword>
<feature type="compositionally biased region" description="Acidic residues" evidence="3">
    <location>
        <begin position="327"/>
        <end position="336"/>
    </location>
</feature>
<dbReference type="Proteomes" id="UP001239994">
    <property type="component" value="Unassembled WGS sequence"/>
</dbReference>
<feature type="compositionally biased region" description="Basic and acidic residues" evidence="3">
    <location>
        <begin position="262"/>
        <end position="275"/>
    </location>
</feature>
<feature type="domain" description="DUF4200" evidence="4">
    <location>
        <begin position="124"/>
        <end position="241"/>
    </location>
</feature>
<evidence type="ECO:0000256" key="3">
    <source>
        <dbReference type="SAM" id="MobiDB-lite"/>
    </source>
</evidence>
<feature type="coiled-coil region" evidence="2">
    <location>
        <begin position="138"/>
        <end position="208"/>
    </location>
</feature>
<sequence length="564" mass="65888">MLLSVPATQKSGSHGVRTQQNPFVIPKDNMFLIRNTEKAQKKTRELQLPVHEKMTYKGRMRARQSELRKTLREDLEEEKDHAPTHPRTTAQLLQDTPACKFVMRMRDCYSALDHNIGKDTVREFINGKRELFYLEHTLAIKREQIQQLKEVSDREKEELARAEKHLEEDNILFEAFLLESHTNAMEAIELAEQESNAKMEKLDEIRRITAKIMAIKSDIAQYEEILQEYKHYKDVLFKLSPPEWQEIQRAKKRGSNSASSVSEKESEGKSSETKTGKKTSLPDIRTEKSSTGSRELLPLREARAPSRHSVKSTLQNSSKMSSPFETDSSDSEEEPELYFTEPQQLLHIQKELREQNLSLLENVKEIEESLEELTRTVEQTENNMEHEISQRKQQIDAIMKTIKEEKERTAEIEVKVKMANFGQNKTKEDIALNILGRKVEELYRSFTGDMLANLGTVHMLMAIEGKLLMLLDNIEMIPADKVNMAVRAREKERKLRLQEEKIFLQKQHQEQRRKKALERAQAEIKRMTGRKLMPRSLPPLRKPKNNQQDDIIDKEKEDYLYFFT</sequence>
<evidence type="ECO:0000256" key="2">
    <source>
        <dbReference type="SAM" id="Coils"/>
    </source>
</evidence>
<feature type="coiled-coil region" evidence="2">
    <location>
        <begin position="349"/>
        <end position="408"/>
    </location>
</feature>